<comment type="similarity">
    <text evidence="1">Belongs to the thymidylate kinase family.</text>
</comment>
<dbReference type="InterPro" id="IPR039430">
    <property type="entry name" value="Thymidylate_kin-like_dom"/>
</dbReference>
<keyword evidence="3" id="KW-0067">ATP-binding</keyword>
<dbReference type="PANTHER" id="PTHR10344:SF4">
    <property type="entry name" value="UMP-CMP KINASE 2, MITOCHONDRIAL"/>
    <property type="match status" value="1"/>
</dbReference>
<comment type="caution">
    <text evidence="5">The sequence shown here is derived from an EMBL/GenBank/DDBJ whole genome shotgun (WGS) entry which is preliminary data.</text>
</comment>
<evidence type="ECO:0000259" key="4">
    <source>
        <dbReference type="Pfam" id="PF02223"/>
    </source>
</evidence>
<dbReference type="GO" id="GO:0005524">
    <property type="term" value="F:ATP binding"/>
    <property type="evidence" value="ECO:0007669"/>
    <property type="project" value="UniProtKB-KW"/>
</dbReference>
<dbReference type="GO" id="GO:0006235">
    <property type="term" value="P:dTTP biosynthetic process"/>
    <property type="evidence" value="ECO:0007669"/>
    <property type="project" value="TreeGrafter"/>
</dbReference>
<dbReference type="AlphaFoldDB" id="A0A1G2S8V8"/>
<dbReference type="GO" id="GO:0005737">
    <property type="term" value="C:cytoplasm"/>
    <property type="evidence" value="ECO:0007669"/>
    <property type="project" value="TreeGrafter"/>
</dbReference>
<sequence>MSNRGAFAALLGVNNIGKSTQAQMLAERIKKEGGKVQLIKYPDYDLVPSGPMLNAYLREGNPDKLSAREFQMLQVLNRTHREPTIRAFLTIGDHVIAEDYTGTGIAWGIGTGVEKDFLYYLNLHLLKEDLAILLDGEPFLEGEEERYAHENNRVLIERVRNIHRGLATELGWIPVNANRPKEEIHEEIWQHVLPVIERE</sequence>
<dbReference type="GO" id="GO:0004798">
    <property type="term" value="F:dTMP kinase activity"/>
    <property type="evidence" value="ECO:0007669"/>
    <property type="project" value="TreeGrafter"/>
</dbReference>
<keyword evidence="2" id="KW-0547">Nucleotide-binding</keyword>
<dbReference type="SUPFAM" id="SSF52540">
    <property type="entry name" value="P-loop containing nucleoside triphosphate hydrolases"/>
    <property type="match status" value="1"/>
</dbReference>
<dbReference type="EMBL" id="MHUS01000014">
    <property type="protein sequence ID" value="OHA81119.1"/>
    <property type="molecule type" value="Genomic_DNA"/>
</dbReference>
<dbReference type="STRING" id="1802723.A2675_00870"/>
<organism evidence="5 6">
    <name type="scientific">Candidatus Yonathbacteria bacterium RIFCSPHIGHO2_01_FULL_51_10</name>
    <dbReference type="NCBI Taxonomy" id="1802723"/>
    <lineage>
        <taxon>Bacteria</taxon>
        <taxon>Candidatus Yonathiibacteriota</taxon>
    </lineage>
</organism>
<feature type="domain" description="Thymidylate kinase-like" evidence="4">
    <location>
        <begin position="12"/>
        <end position="188"/>
    </location>
</feature>
<evidence type="ECO:0000313" key="6">
    <source>
        <dbReference type="Proteomes" id="UP000176997"/>
    </source>
</evidence>
<dbReference type="GO" id="GO:0006227">
    <property type="term" value="P:dUDP biosynthetic process"/>
    <property type="evidence" value="ECO:0007669"/>
    <property type="project" value="TreeGrafter"/>
</dbReference>
<evidence type="ECO:0000256" key="2">
    <source>
        <dbReference type="ARBA" id="ARBA00022741"/>
    </source>
</evidence>
<dbReference type="Pfam" id="PF02223">
    <property type="entry name" value="Thymidylate_kin"/>
    <property type="match status" value="1"/>
</dbReference>
<dbReference type="Gene3D" id="3.40.50.300">
    <property type="entry name" value="P-loop containing nucleotide triphosphate hydrolases"/>
    <property type="match status" value="1"/>
</dbReference>
<dbReference type="Proteomes" id="UP000176997">
    <property type="component" value="Unassembled WGS sequence"/>
</dbReference>
<protein>
    <recommendedName>
        <fullName evidence="4">Thymidylate kinase-like domain-containing protein</fullName>
    </recommendedName>
</protein>
<accession>A0A1G2S8V8</accession>
<dbReference type="PANTHER" id="PTHR10344">
    <property type="entry name" value="THYMIDYLATE KINASE"/>
    <property type="match status" value="1"/>
</dbReference>
<gene>
    <name evidence="5" type="ORF">A2675_00870</name>
</gene>
<name>A0A1G2S8V8_9BACT</name>
<evidence type="ECO:0000313" key="5">
    <source>
        <dbReference type="EMBL" id="OHA81119.1"/>
    </source>
</evidence>
<reference evidence="5 6" key="1">
    <citation type="journal article" date="2016" name="Nat. Commun.">
        <title>Thousands of microbial genomes shed light on interconnected biogeochemical processes in an aquifer system.</title>
        <authorList>
            <person name="Anantharaman K."/>
            <person name="Brown C.T."/>
            <person name="Hug L.A."/>
            <person name="Sharon I."/>
            <person name="Castelle C.J."/>
            <person name="Probst A.J."/>
            <person name="Thomas B.C."/>
            <person name="Singh A."/>
            <person name="Wilkins M.J."/>
            <person name="Karaoz U."/>
            <person name="Brodie E.L."/>
            <person name="Williams K.H."/>
            <person name="Hubbard S.S."/>
            <person name="Banfield J.F."/>
        </authorList>
    </citation>
    <scope>NUCLEOTIDE SEQUENCE [LARGE SCALE GENOMIC DNA]</scope>
</reference>
<evidence type="ECO:0000256" key="1">
    <source>
        <dbReference type="ARBA" id="ARBA00009776"/>
    </source>
</evidence>
<proteinExistence type="inferred from homology"/>
<dbReference type="InterPro" id="IPR027417">
    <property type="entry name" value="P-loop_NTPase"/>
</dbReference>
<dbReference type="GO" id="GO:0006233">
    <property type="term" value="P:dTDP biosynthetic process"/>
    <property type="evidence" value="ECO:0007669"/>
    <property type="project" value="TreeGrafter"/>
</dbReference>
<evidence type="ECO:0000256" key="3">
    <source>
        <dbReference type="ARBA" id="ARBA00022840"/>
    </source>
</evidence>